<dbReference type="Gene3D" id="3.40.630.10">
    <property type="entry name" value="Zn peptidases"/>
    <property type="match status" value="2"/>
</dbReference>
<feature type="domain" description="Peptidase M20 dimerisation" evidence="1">
    <location>
        <begin position="189"/>
        <end position="276"/>
    </location>
</feature>
<dbReference type="Pfam" id="PF07687">
    <property type="entry name" value="M20_dimer"/>
    <property type="match status" value="1"/>
</dbReference>
<evidence type="ECO:0000313" key="2">
    <source>
        <dbReference type="EMBL" id="CAG9710147.1"/>
    </source>
</evidence>
<gene>
    <name evidence="4" type="primary">abgB_2</name>
    <name evidence="3" type="ORF">CNEO2_430018</name>
    <name evidence="2" type="ORF">CNEO_44611</name>
    <name evidence="4" type="ORF">CNEONATNEC25_01055</name>
</gene>
<evidence type="ECO:0000313" key="3">
    <source>
        <dbReference type="EMBL" id="CAI3627064.1"/>
    </source>
</evidence>
<dbReference type="Proteomes" id="UP000789738">
    <property type="component" value="Unassembled WGS sequence"/>
</dbReference>
<dbReference type="NCBIfam" id="TIGR01891">
    <property type="entry name" value="amidohydrolases"/>
    <property type="match status" value="1"/>
</dbReference>
<reference evidence="2" key="2">
    <citation type="submission" date="2021-10" db="EMBL/GenBank/DDBJ databases">
        <authorList>
            <person name="Mesa V."/>
        </authorList>
    </citation>
    <scope>NUCLEOTIDE SEQUENCE</scope>
    <source>
        <strain evidence="2">CC3_PB</strain>
    </source>
</reference>
<dbReference type="InterPro" id="IPR011650">
    <property type="entry name" value="Peptidase_M20_dimer"/>
</dbReference>
<dbReference type="EMBL" id="CAKJVE010000004">
    <property type="protein sequence ID" value="CAG9710147.1"/>
    <property type="molecule type" value="Genomic_DNA"/>
</dbReference>
<dbReference type="InterPro" id="IPR036264">
    <property type="entry name" value="Bact_exopeptidase_dim_dom"/>
</dbReference>
<dbReference type="EMBL" id="UWJD01000001">
    <property type="protein sequence ID" value="VCT83459.1"/>
    <property type="molecule type" value="Genomic_DNA"/>
</dbReference>
<name>A0A653AP33_9CLOT</name>
<reference evidence="3" key="3">
    <citation type="submission" date="2022-10" db="EMBL/GenBank/DDBJ databases">
        <authorList>
            <person name="Aires J."/>
            <person name="Mesa V."/>
        </authorList>
    </citation>
    <scope>NUCLEOTIDE SEQUENCE</scope>
    <source>
        <strain evidence="3">Clostridium neonatale JD116</strain>
    </source>
</reference>
<dbReference type="PANTHER" id="PTHR30575">
    <property type="entry name" value="PEPTIDASE M20"/>
    <property type="match status" value="1"/>
</dbReference>
<dbReference type="CDD" id="cd05673">
    <property type="entry name" value="M20_Acy1L2_AbgB"/>
    <property type="match status" value="1"/>
</dbReference>
<dbReference type="EC" id="3.5.1.-" evidence="2 4"/>
<dbReference type="Proteomes" id="UP001189143">
    <property type="component" value="Unassembled WGS sequence"/>
</dbReference>
<dbReference type="PIRSF" id="PIRSF037227">
    <property type="entry name" value="Aminobenzoyl-glu_utiliz_pB"/>
    <property type="match status" value="1"/>
</dbReference>
<dbReference type="GO" id="GO:0071713">
    <property type="term" value="F:para-aminobenzoyl-glutamate hydrolase activity"/>
    <property type="evidence" value="ECO:0007669"/>
    <property type="project" value="TreeGrafter"/>
</dbReference>
<evidence type="ECO:0000313" key="4">
    <source>
        <dbReference type="EMBL" id="VCT83459.1"/>
    </source>
</evidence>
<reference evidence="4 5" key="1">
    <citation type="submission" date="2018-06" db="EMBL/GenBank/DDBJ databases">
        <authorList>
            <consortium name="IHU Genomes"/>
        </authorList>
    </citation>
    <scope>NUCLEOTIDE SEQUENCE [LARGE SCALE GENOMIC DNA]</scope>
    <source>
        <strain evidence="4 5">NEC25</strain>
    </source>
</reference>
<organism evidence="4 5">
    <name type="scientific">Clostridium neonatale</name>
    <dbReference type="NCBI Taxonomy" id="137838"/>
    <lineage>
        <taxon>Bacteria</taxon>
        <taxon>Bacillati</taxon>
        <taxon>Bacillota</taxon>
        <taxon>Clostridia</taxon>
        <taxon>Eubacteriales</taxon>
        <taxon>Clostridiaceae</taxon>
        <taxon>Clostridium</taxon>
    </lineage>
</organism>
<dbReference type="SUPFAM" id="SSF53187">
    <property type="entry name" value="Zn-dependent exopeptidases"/>
    <property type="match status" value="1"/>
</dbReference>
<protein>
    <submittedName>
        <fullName evidence="2">Aminobenzoyl-glutamate hydrolase AbgB</fullName>
    </submittedName>
    <submittedName>
        <fullName evidence="4">p-aminobenzoyl-glutamate hydrolase subunit B</fullName>
        <ecNumber evidence="2 4">3.5.1.-</ecNumber>
    </submittedName>
</protein>
<dbReference type="GO" id="GO:0016805">
    <property type="term" value="F:dipeptidase activity"/>
    <property type="evidence" value="ECO:0007669"/>
    <property type="project" value="TreeGrafter"/>
</dbReference>
<dbReference type="AlphaFoldDB" id="A0A653AP33"/>
<dbReference type="InterPro" id="IPR052030">
    <property type="entry name" value="Peptidase_M20/M20A_hydrolases"/>
</dbReference>
<accession>A0A653AP33</accession>
<keyword evidence="4" id="KW-0378">Hydrolase</keyword>
<evidence type="ECO:0000313" key="5">
    <source>
        <dbReference type="Proteomes" id="UP000431451"/>
    </source>
</evidence>
<dbReference type="GO" id="GO:0005737">
    <property type="term" value="C:cytoplasm"/>
    <property type="evidence" value="ECO:0007669"/>
    <property type="project" value="TreeGrafter"/>
</dbReference>
<dbReference type="InterPro" id="IPR002933">
    <property type="entry name" value="Peptidase_M20"/>
</dbReference>
<evidence type="ECO:0000259" key="1">
    <source>
        <dbReference type="Pfam" id="PF07687"/>
    </source>
</evidence>
<proteinExistence type="predicted"/>
<dbReference type="InterPro" id="IPR017145">
    <property type="entry name" value="Aminobenzoyl-glu_utiliz_pB"/>
</dbReference>
<dbReference type="SUPFAM" id="SSF55031">
    <property type="entry name" value="Bacterial exopeptidase dimerisation domain"/>
    <property type="match status" value="1"/>
</dbReference>
<dbReference type="FunFam" id="3.30.70.360:FF:000004">
    <property type="entry name" value="Peptidase M20 domain-containing protein 2"/>
    <property type="match status" value="1"/>
</dbReference>
<sequence>MHKFMENNPIEKYKDGLKNLIDNIWDYSELAFRENKSCKAMVSYLRSEGFEVEENIADMDTAFVGVYGSGSPIICILAEYDSLSGLSQECDIAEYKPIEGKETGHGCGHQLLGTGAVGAALLVRDYLKENNIQGTVKIVGCPAEESGSGKAYLARDGFFDDCDIALSWHPDTLNIVTTGSSLACMQVFFRFHGISSHAAAAPHLGRSALDAVELMNVGVNYLREHIEPQERVHYAITNTGGISPNVVQREAEVAYMVRSSSAPKAKKLYERVCKIAKGAAMMTETEIEILFDEGCSDTISNCALEDVLYESFLEIGAPKYTKEELDYAQKFKDTVSKENLDDIFISEEIKNKQEFKKHMKENPICDYIVEHIHKDEVSASSGSTDVGDVSWVVPTAQIRTACFAYGVDGHSWQYVAQGKSKTALKGTLLASNVLALGAIKLIENPELIEKAKAEFNEKLDGQKYECLIPKEVKPHIFE</sequence>
<dbReference type="RefSeq" id="WP_200847540.1">
    <property type="nucleotide sequence ID" value="NZ_CAKJVE010000004.1"/>
</dbReference>
<dbReference type="EMBL" id="CAMTCP010000241">
    <property type="protein sequence ID" value="CAI3627064.1"/>
    <property type="molecule type" value="Genomic_DNA"/>
</dbReference>
<dbReference type="Pfam" id="PF01546">
    <property type="entry name" value="Peptidase_M20"/>
    <property type="match status" value="1"/>
</dbReference>
<dbReference type="InterPro" id="IPR017439">
    <property type="entry name" value="Amidohydrolase"/>
</dbReference>
<dbReference type="GO" id="GO:0046657">
    <property type="term" value="P:folic acid catabolic process"/>
    <property type="evidence" value="ECO:0007669"/>
    <property type="project" value="TreeGrafter"/>
</dbReference>
<dbReference type="Proteomes" id="UP000431451">
    <property type="component" value="Unassembled WGS sequence"/>
</dbReference>
<dbReference type="Gene3D" id="3.30.70.360">
    <property type="match status" value="1"/>
</dbReference>
<dbReference type="PANTHER" id="PTHR30575:SF0">
    <property type="entry name" value="XAA-ARG DIPEPTIDASE"/>
    <property type="match status" value="1"/>
</dbReference>